<keyword evidence="1" id="KW-0812">Transmembrane</keyword>
<feature type="transmembrane region" description="Helical" evidence="1">
    <location>
        <begin position="27"/>
        <end position="49"/>
    </location>
</feature>
<feature type="transmembrane region" description="Helical" evidence="1">
    <location>
        <begin position="190"/>
        <end position="210"/>
    </location>
</feature>
<keyword evidence="1" id="KW-1133">Transmembrane helix</keyword>
<evidence type="ECO:0000313" key="3">
    <source>
        <dbReference type="Proteomes" id="UP000054266"/>
    </source>
</evidence>
<evidence type="ECO:0000313" key="2">
    <source>
        <dbReference type="EMBL" id="KIW65742.1"/>
    </source>
</evidence>
<organism evidence="2 3">
    <name type="scientific">Phialophora macrospora</name>
    <dbReference type="NCBI Taxonomy" id="1851006"/>
    <lineage>
        <taxon>Eukaryota</taxon>
        <taxon>Fungi</taxon>
        <taxon>Dikarya</taxon>
        <taxon>Ascomycota</taxon>
        <taxon>Pezizomycotina</taxon>
        <taxon>Eurotiomycetes</taxon>
        <taxon>Chaetothyriomycetidae</taxon>
        <taxon>Chaetothyriales</taxon>
        <taxon>Herpotrichiellaceae</taxon>
        <taxon>Phialophora</taxon>
    </lineage>
</organism>
<reference evidence="2 3" key="1">
    <citation type="submission" date="2015-01" db="EMBL/GenBank/DDBJ databases">
        <title>The Genome Sequence of Capronia semiimmersa CBS27337.</title>
        <authorList>
            <consortium name="The Broad Institute Genomics Platform"/>
            <person name="Cuomo C."/>
            <person name="de Hoog S."/>
            <person name="Gorbushina A."/>
            <person name="Stielow B."/>
            <person name="Teixiera M."/>
            <person name="Abouelleil A."/>
            <person name="Chapman S.B."/>
            <person name="Priest M."/>
            <person name="Young S.K."/>
            <person name="Wortman J."/>
            <person name="Nusbaum C."/>
            <person name="Birren B."/>
        </authorList>
    </citation>
    <scope>NUCLEOTIDE SEQUENCE [LARGE SCALE GENOMIC DNA]</scope>
    <source>
        <strain evidence="2 3">CBS 27337</strain>
    </source>
</reference>
<dbReference type="EMBL" id="KN846960">
    <property type="protein sequence ID" value="KIW65742.1"/>
    <property type="molecule type" value="Genomic_DNA"/>
</dbReference>
<proteinExistence type="predicted"/>
<dbReference type="Proteomes" id="UP000054266">
    <property type="component" value="Unassembled WGS sequence"/>
</dbReference>
<feature type="transmembrane region" description="Helical" evidence="1">
    <location>
        <begin position="222"/>
        <end position="248"/>
    </location>
</feature>
<name>A0A0D2DUH3_9EURO</name>
<keyword evidence="3" id="KW-1185">Reference proteome</keyword>
<sequence>MDRQLSSILRYWYILPTESKSANCEDILTSTILLHVTLWTIATVIFLGLGSVHGRHVIRTWLHLKHVEYDRKRLSYSVKVRLLGASALQIAFNLATGKVLSSNGSNISLADALALWILRPSPFCLARALTLIVGGEYYTDALRDIEASAIPSAILSIWPYAFLCSATWKIDSSTHDILQLFSVEKSALPLLRAGSALGVVLWVALRLVWWYQGRRGELQYFWWFRCLVSPLLSLLGLLASCLVWLGALQIVGNQHFCAFYLDSRMRRGILMLWTAEPVAQLLWGSLFPSDIPWLFEMGRIAARDWY</sequence>
<gene>
    <name evidence="2" type="ORF">PV04_07968</name>
</gene>
<protein>
    <submittedName>
        <fullName evidence="2">Uncharacterized protein</fullName>
    </submittedName>
</protein>
<dbReference type="AlphaFoldDB" id="A0A0D2DUH3"/>
<dbReference type="HOGENOM" id="CLU_909118_0_0_1"/>
<keyword evidence="1" id="KW-0472">Membrane</keyword>
<evidence type="ECO:0000256" key="1">
    <source>
        <dbReference type="SAM" id="Phobius"/>
    </source>
</evidence>
<accession>A0A0D2DUH3</accession>